<comment type="similarity">
    <text evidence="7">Belongs to the tumor necrosis factor family.</text>
</comment>
<evidence type="ECO:0000256" key="18">
    <source>
        <dbReference type="ARBA" id="ARBA00023015"/>
    </source>
</evidence>
<dbReference type="KEGG" id="elk:111150819"/>
<evidence type="ECO:0000256" key="11">
    <source>
        <dbReference type="ARBA" id="ARBA00022514"/>
    </source>
</evidence>
<evidence type="ECO:0000256" key="14">
    <source>
        <dbReference type="ARBA" id="ARBA00022703"/>
    </source>
</evidence>
<evidence type="ECO:0000256" key="29">
    <source>
        <dbReference type="SAM" id="MobiDB-lite"/>
    </source>
</evidence>
<keyword evidence="16" id="KW-0735">Signal-anchor</keyword>
<dbReference type="PRINTS" id="PR01681">
    <property type="entry name" value="FASLIGAND"/>
</dbReference>
<dbReference type="InterPro" id="IPR006052">
    <property type="entry name" value="TNF_dom"/>
</dbReference>
<evidence type="ECO:0000256" key="27">
    <source>
        <dbReference type="ARBA" id="ARBA00045660"/>
    </source>
</evidence>
<keyword evidence="23" id="KW-0458">Lysosome</keyword>
<evidence type="ECO:0000259" key="31">
    <source>
        <dbReference type="PROSITE" id="PS50049"/>
    </source>
</evidence>
<dbReference type="SMART" id="SM00207">
    <property type="entry name" value="TNF"/>
    <property type="match status" value="1"/>
</dbReference>
<dbReference type="PROSITE" id="PS00251">
    <property type="entry name" value="THD_1"/>
    <property type="match status" value="1"/>
</dbReference>
<evidence type="ECO:0000256" key="30">
    <source>
        <dbReference type="SAM" id="Phobius"/>
    </source>
</evidence>
<dbReference type="InterPro" id="IPR008983">
    <property type="entry name" value="Tumour_necrosis_fac-like_dom"/>
</dbReference>
<dbReference type="GO" id="GO:0005164">
    <property type="term" value="F:tumor necrosis factor receptor binding"/>
    <property type="evidence" value="ECO:0007669"/>
    <property type="project" value="InterPro"/>
</dbReference>
<keyword evidence="25" id="KW-0968">Cytoplasmic vesicle</keyword>
<keyword evidence="21" id="KW-0804">Transcription</keyword>
<dbReference type="PANTHER" id="PTHR11471">
    <property type="entry name" value="TUMOR NECROSIS FACTOR FAMILY MEMBER"/>
    <property type="match status" value="1"/>
</dbReference>
<evidence type="ECO:0000256" key="15">
    <source>
        <dbReference type="ARBA" id="ARBA00022843"/>
    </source>
</evidence>
<keyword evidence="13 30" id="KW-0812">Transmembrane</keyword>
<evidence type="ECO:0000256" key="22">
    <source>
        <dbReference type="ARBA" id="ARBA00023180"/>
    </source>
</evidence>
<dbReference type="Pfam" id="PF00229">
    <property type="entry name" value="TNF"/>
    <property type="match status" value="1"/>
</dbReference>
<evidence type="ECO:0000256" key="28">
    <source>
        <dbReference type="ARBA" id="ARBA00047144"/>
    </source>
</evidence>
<proteinExistence type="inferred from homology"/>
<dbReference type="PANTHER" id="PTHR11471:SF33">
    <property type="entry name" value="TUMOR NECROSIS FACTOR LIGAND SUPERFAMILY MEMBER 6"/>
    <property type="match status" value="1"/>
</dbReference>
<dbReference type="RefSeq" id="XP_022364145.1">
    <property type="nucleotide sequence ID" value="XM_022508437.1"/>
</dbReference>
<evidence type="ECO:0000256" key="19">
    <source>
        <dbReference type="ARBA" id="ARBA00023136"/>
    </source>
</evidence>
<name>A0A2Y9K383_ENHLU</name>
<feature type="compositionally biased region" description="Basic and acidic residues" evidence="29">
    <location>
        <begin position="109"/>
        <end position="119"/>
    </location>
</feature>
<keyword evidence="18" id="KW-0805">Transcription regulation</keyword>
<keyword evidence="32" id="KW-1185">Reference proteome</keyword>
<feature type="domain" description="THD" evidence="31">
    <location>
        <begin position="299"/>
        <end position="435"/>
    </location>
</feature>
<dbReference type="GO" id="GO:0005886">
    <property type="term" value="C:plasma membrane"/>
    <property type="evidence" value="ECO:0007669"/>
    <property type="project" value="UniProtKB-SubCell"/>
</dbReference>
<gene>
    <name evidence="33" type="primary">LOC111150819</name>
</gene>
<comment type="function">
    <text evidence="1">Cytoplasmic form induces gene transcription inhibition.</text>
</comment>
<evidence type="ECO:0000256" key="25">
    <source>
        <dbReference type="ARBA" id="ARBA00023329"/>
    </source>
</evidence>
<evidence type="ECO:0000256" key="1">
    <source>
        <dbReference type="ARBA" id="ARBA00003149"/>
    </source>
</evidence>
<keyword evidence="20" id="KW-1015">Disulfide bond</keyword>
<dbReference type="GO" id="GO:0043123">
    <property type="term" value="P:positive regulation of canonical NF-kappaB signal transduction"/>
    <property type="evidence" value="ECO:0007669"/>
    <property type="project" value="TreeGrafter"/>
</dbReference>
<keyword evidence="11" id="KW-0202">Cytokine</keyword>
<keyword evidence="17 30" id="KW-1133">Transmembrane helix</keyword>
<evidence type="ECO:0000256" key="5">
    <source>
        <dbReference type="ARBA" id="ARBA00004401"/>
    </source>
</evidence>
<evidence type="ECO:0000256" key="12">
    <source>
        <dbReference type="ARBA" id="ARBA00022525"/>
    </source>
</evidence>
<dbReference type="Gene3D" id="2.60.120.40">
    <property type="match status" value="1"/>
</dbReference>
<dbReference type="GO" id="GO:0043202">
    <property type="term" value="C:lysosomal lumen"/>
    <property type="evidence" value="ECO:0007669"/>
    <property type="project" value="UniProtKB-SubCell"/>
</dbReference>
<dbReference type="STRING" id="391180.A0A2Y9K383"/>
<evidence type="ECO:0000256" key="6">
    <source>
        <dbReference type="ARBA" id="ARBA00004613"/>
    </source>
</evidence>
<organism evidence="32 33">
    <name type="scientific">Enhydra lutris kenyoni</name>
    <name type="common">northern sea otter</name>
    <dbReference type="NCBI Taxonomy" id="391180"/>
    <lineage>
        <taxon>Eukaryota</taxon>
        <taxon>Metazoa</taxon>
        <taxon>Chordata</taxon>
        <taxon>Craniata</taxon>
        <taxon>Vertebrata</taxon>
        <taxon>Euteleostomi</taxon>
        <taxon>Mammalia</taxon>
        <taxon>Eutheria</taxon>
        <taxon>Laurasiatheria</taxon>
        <taxon>Carnivora</taxon>
        <taxon>Caniformia</taxon>
        <taxon>Musteloidea</taxon>
        <taxon>Mustelidae</taxon>
        <taxon>Lutrinae</taxon>
        <taxon>Enhydra</taxon>
    </lineage>
</organism>
<dbReference type="GO" id="GO:0005634">
    <property type="term" value="C:nucleus"/>
    <property type="evidence" value="ECO:0007669"/>
    <property type="project" value="UniProtKB-SubCell"/>
</dbReference>
<dbReference type="AlphaFoldDB" id="A0A2Y9K383"/>
<dbReference type="SUPFAM" id="SSF49842">
    <property type="entry name" value="TNF-like"/>
    <property type="match status" value="1"/>
</dbReference>
<dbReference type="GO" id="GO:0005615">
    <property type="term" value="C:extracellular space"/>
    <property type="evidence" value="ECO:0007669"/>
    <property type="project" value="UniProtKB-KW"/>
</dbReference>
<evidence type="ECO:0000256" key="24">
    <source>
        <dbReference type="ARBA" id="ARBA00023242"/>
    </source>
</evidence>
<keyword evidence="10" id="KW-0678">Repressor</keyword>
<evidence type="ECO:0000256" key="17">
    <source>
        <dbReference type="ARBA" id="ARBA00022989"/>
    </source>
</evidence>
<comment type="subunit">
    <text evidence="28">Homotrimer. Interacts with ARHGAP9, BAIAP2L1, BTK, CACNB3, CACNB4, CRK, DLG2, DNMBP, DOCK4, EPS8L3, FGR, FYB1, FYN, HCK, ITK, ITSN2, KALRN, LYN, MACC1, MIA, MPP4, MYO15A, NCF1, NCK1, NCK2, NCKIPSD, OSTF1, PIK3R1, PSTPIP1, RIMBP3C, SAMSN1, SH3GL3, SH3PXD2B, SH3PXD2A, SH3RF2, SKAP2, SNX33, SNX9, SORBS3, SPTA1, SRC, SRGAP1, SRGAP2, SRGAP3, TEC, TJP3 and YES1.</text>
</comment>
<keyword evidence="24" id="KW-0539">Nucleus</keyword>
<evidence type="ECO:0000256" key="20">
    <source>
        <dbReference type="ARBA" id="ARBA00023157"/>
    </source>
</evidence>
<protein>
    <recommendedName>
        <fullName evidence="8">Tumor necrosis factor ligand superfamily member 6</fullName>
    </recommendedName>
    <alternativeName>
        <fullName evidence="26">Fas antigen ligand</fullName>
    </alternativeName>
</protein>
<dbReference type="GO" id="GO:0060205">
    <property type="term" value="C:cytoplasmic vesicle lumen"/>
    <property type="evidence" value="ECO:0007669"/>
    <property type="project" value="UniProtKB-SubCell"/>
</dbReference>
<evidence type="ECO:0000256" key="2">
    <source>
        <dbReference type="ARBA" id="ARBA00004123"/>
    </source>
</evidence>
<feature type="region of interest" description="Disordered" evidence="29">
    <location>
        <begin position="193"/>
        <end position="225"/>
    </location>
</feature>
<dbReference type="GO" id="GO:0005125">
    <property type="term" value="F:cytokine activity"/>
    <property type="evidence" value="ECO:0007669"/>
    <property type="project" value="UniProtKB-KW"/>
</dbReference>
<dbReference type="OrthoDB" id="5983780at2759"/>
<feature type="compositionally biased region" description="Pro residues" evidence="29">
    <location>
        <begin position="198"/>
        <end position="225"/>
    </location>
</feature>
<feature type="transmembrane region" description="Helical" evidence="30">
    <location>
        <begin position="237"/>
        <end position="259"/>
    </location>
</feature>
<evidence type="ECO:0000256" key="7">
    <source>
        <dbReference type="ARBA" id="ARBA00008670"/>
    </source>
</evidence>
<accession>A0A2Y9K383</accession>
<keyword evidence="22" id="KW-0325">Glycoprotein</keyword>
<evidence type="ECO:0000256" key="4">
    <source>
        <dbReference type="ARBA" id="ARBA00004321"/>
    </source>
</evidence>
<evidence type="ECO:0000313" key="33">
    <source>
        <dbReference type="RefSeq" id="XP_022364145.1"/>
    </source>
</evidence>
<dbReference type="FunFam" id="2.60.120.40:FF:000017">
    <property type="entry name" value="Tumor necrosis factor ligand superfamily member 6"/>
    <property type="match status" value="1"/>
</dbReference>
<evidence type="ECO:0000256" key="10">
    <source>
        <dbReference type="ARBA" id="ARBA00022491"/>
    </source>
</evidence>
<evidence type="ECO:0000256" key="8">
    <source>
        <dbReference type="ARBA" id="ARBA00018020"/>
    </source>
</evidence>
<dbReference type="GeneID" id="111150819"/>
<evidence type="ECO:0000256" key="16">
    <source>
        <dbReference type="ARBA" id="ARBA00022968"/>
    </source>
</evidence>
<dbReference type="InterPro" id="IPR028326">
    <property type="entry name" value="FASL"/>
</dbReference>
<keyword evidence="12" id="KW-0964">Secreted</keyword>
<dbReference type="InterPro" id="IPR021184">
    <property type="entry name" value="TNF_CS"/>
</dbReference>
<evidence type="ECO:0000256" key="13">
    <source>
        <dbReference type="ARBA" id="ARBA00022692"/>
    </source>
</evidence>
<keyword evidence="9" id="KW-1003">Cell membrane</keyword>
<evidence type="ECO:0000256" key="3">
    <source>
        <dbReference type="ARBA" id="ARBA00004227"/>
    </source>
</evidence>
<evidence type="ECO:0000256" key="26">
    <source>
        <dbReference type="ARBA" id="ARBA00030913"/>
    </source>
</evidence>
<comment type="function">
    <text evidence="27">Induces FAS-mediated activation of NF-kappa-B, initiating non-apoptotic signaling pathways. Can induce apoptosis but does not appear to be essential for this process.</text>
</comment>
<evidence type="ECO:0000256" key="9">
    <source>
        <dbReference type="ARBA" id="ARBA00022475"/>
    </source>
</evidence>
<dbReference type="Proteomes" id="UP000248482">
    <property type="component" value="Unplaced"/>
</dbReference>
<sequence length="435" mass="48359">MAARGRFPEQKVRCGQVSTVFHPTVSPPGAWTPPLPAAGRWTEPTGLRPCHQPSWGLRKTRLSCGRRRGLCVGPCRRHQRTVGGNFPRFALPLVEASQLQMQSQWVSLRKTEEERERQRGVPRGSGNYKERAGSPALQQTAAPARPGHLRWGPARPTAMQQPLDYPLYPHICWVDGSASSPWAPPGSVLPCPSSVPGRPGPRRPPPPPPPLPPSPPLPPVPLPPLKTPRDHNTGLCLLVMFFMVLVALVGLGLGLFQLFHMQKELAELRESTSKSHTASSLEKLIGQPNLPSEKRELRKVAHLTGKPNSRSIPLEWEDTYGIALVSGVKYKKGGLVINDTGLYFVYSKVYFRGQSCNNRPLNHKVYLRNSKYPQDLVLMEGKLMNYCTTGQMWARSSYLGAVFNLTSTDHLYVNVSELSLVSFEESKTFFGLYKL</sequence>
<comment type="subcellular location">
    <subcellularLocation>
        <location evidence="5">Cell membrane</location>
        <topology evidence="5">Single-pass type II membrane protein</topology>
    </subcellularLocation>
    <subcellularLocation>
        <location evidence="4">Cytoplasmic vesicle lumen</location>
    </subcellularLocation>
    <subcellularLocation>
        <location evidence="3">Lysosome lumen</location>
    </subcellularLocation>
    <subcellularLocation>
        <location evidence="2">Nucleus</location>
    </subcellularLocation>
    <subcellularLocation>
        <location evidence="6">Secreted</location>
    </subcellularLocation>
</comment>
<evidence type="ECO:0000313" key="32">
    <source>
        <dbReference type="Proteomes" id="UP000248482"/>
    </source>
</evidence>
<dbReference type="CDD" id="cd00184">
    <property type="entry name" value="TNF"/>
    <property type="match status" value="1"/>
</dbReference>
<keyword evidence="14" id="KW-0053">Apoptosis</keyword>
<evidence type="ECO:0000256" key="23">
    <source>
        <dbReference type="ARBA" id="ARBA00023228"/>
    </source>
</evidence>
<reference evidence="33" key="1">
    <citation type="submission" date="2025-08" db="UniProtKB">
        <authorList>
            <consortium name="RefSeq"/>
        </authorList>
    </citation>
    <scope>IDENTIFICATION</scope>
    <source>
        <tissue evidence="33">Blood</tissue>
    </source>
</reference>
<keyword evidence="19 30" id="KW-0472">Membrane</keyword>
<dbReference type="GO" id="GO:0006955">
    <property type="term" value="P:immune response"/>
    <property type="evidence" value="ECO:0007669"/>
    <property type="project" value="InterPro"/>
</dbReference>
<feature type="region of interest" description="Disordered" evidence="29">
    <location>
        <begin position="107"/>
        <end position="155"/>
    </location>
</feature>
<dbReference type="GO" id="GO:0008625">
    <property type="term" value="P:extrinsic apoptotic signaling pathway via death domain receptors"/>
    <property type="evidence" value="ECO:0007669"/>
    <property type="project" value="TreeGrafter"/>
</dbReference>
<evidence type="ECO:0000256" key="21">
    <source>
        <dbReference type="ARBA" id="ARBA00023163"/>
    </source>
</evidence>
<dbReference type="PROSITE" id="PS50049">
    <property type="entry name" value="THD_2"/>
    <property type="match status" value="1"/>
</dbReference>
<keyword evidence="15" id="KW-0832">Ubl conjugation</keyword>